<keyword evidence="2" id="KW-0812">Transmembrane</keyword>
<dbReference type="Proteomes" id="UP001189429">
    <property type="component" value="Unassembled WGS sequence"/>
</dbReference>
<gene>
    <name evidence="3" type="ORF">PCOR1329_LOCUS16137</name>
</gene>
<dbReference type="EMBL" id="CAUYUJ010004925">
    <property type="protein sequence ID" value="CAK0811591.1"/>
    <property type="molecule type" value="Genomic_DNA"/>
</dbReference>
<comment type="caution">
    <text evidence="3">The sequence shown here is derived from an EMBL/GenBank/DDBJ whole genome shotgun (WGS) entry which is preliminary data.</text>
</comment>
<accession>A0ABN9R1J4</accession>
<evidence type="ECO:0000313" key="4">
    <source>
        <dbReference type="Proteomes" id="UP001189429"/>
    </source>
</evidence>
<keyword evidence="4" id="KW-1185">Reference proteome</keyword>
<proteinExistence type="predicted"/>
<keyword evidence="2" id="KW-1133">Transmembrane helix</keyword>
<sequence length="207" mass="22899">MASSERSPMAGLSPGRSPMADLTSRLLPEGPETEHPRPAGIPEAERPFFEKRGWEKVTVDKKKRMWLNGESLQQMEHAEAIKAAGGVSLNPEDGNDTSKDQAWPHEPNCRVKCADKYVLITTILWLGPKIVVLALPMLILHLPPMIVVRLTIATVPDGTERIKRTSGFYALFTLTLVLSLPAMFRKACATRVFPYIIMIRLSIAGIG</sequence>
<keyword evidence="2" id="KW-0472">Membrane</keyword>
<feature type="transmembrane region" description="Helical" evidence="2">
    <location>
        <begin position="166"/>
        <end position="184"/>
    </location>
</feature>
<feature type="region of interest" description="Disordered" evidence="1">
    <location>
        <begin position="1"/>
        <end position="47"/>
    </location>
</feature>
<evidence type="ECO:0000256" key="1">
    <source>
        <dbReference type="SAM" id="MobiDB-lite"/>
    </source>
</evidence>
<evidence type="ECO:0000256" key="2">
    <source>
        <dbReference type="SAM" id="Phobius"/>
    </source>
</evidence>
<reference evidence="3" key="1">
    <citation type="submission" date="2023-10" db="EMBL/GenBank/DDBJ databases">
        <authorList>
            <person name="Chen Y."/>
            <person name="Shah S."/>
            <person name="Dougan E. K."/>
            <person name="Thang M."/>
            <person name="Chan C."/>
        </authorList>
    </citation>
    <scope>NUCLEOTIDE SEQUENCE [LARGE SCALE GENOMIC DNA]</scope>
</reference>
<name>A0ABN9R1J4_9DINO</name>
<feature type="transmembrane region" description="Helical" evidence="2">
    <location>
        <begin position="117"/>
        <end position="140"/>
    </location>
</feature>
<protein>
    <submittedName>
        <fullName evidence="3">Uncharacterized protein</fullName>
    </submittedName>
</protein>
<evidence type="ECO:0000313" key="3">
    <source>
        <dbReference type="EMBL" id="CAK0811591.1"/>
    </source>
</evidence>
<organism evidence="3 4">
    <name type="scientific">Prorocentrum cordatum</name>
    <dbReference type="NCBI Taxonomy" id="2364126"/>
    <lineage>
        <taxon>Eukaryota</taxon>
        <taxon>Sar</taxon>
        <taxon>Alveolata</taxon>
        <taxon>Dinophyceae</taxon>
        <taxon>Prorocentrales</taxon>
        <taxon>Prorocentraceae</taxon>
        <taxon>Prorocentrum</taxon>
    </lineage>
</organism>
<feature type="compositionally biased region" description="Basic and acidic residues" evidence="1">
    <location>
        <begin position="32"/>
        <end position="47"/>
    </location>
</feature>